<accession>A0A918JUK5</accession>
<dbReference type="PANTHER" id="PTHR44119:SF4">
    <property type="entry name" value="AEROBIC COBALTOCHELATASE SUBUNIT COBN"/>
    <property type="match status" value="1"/>
</dbReference>
<dbReference type="Pfam" id="PF02514">
    <property type="entry name" value="CobN-Mg_chel"/>
    <property type="match status" value="1"/>
</dbReference>
<dbReference type="NCBIfam" id="TIGR02257">
    <property type="entry name" value="cobalto_cobN"/>
    <property type="match status" value="1"/>
</dbReference>
<dbReference type="GO" id="GO:0051116">
    <property type="term" value="F:cobaltochelatase activity"/>
    <property type="evidence" value="ECO:0007669"/>
    <property type="project" value="InterPro"/>
</dbReference>
<organism evidence="2 3">
    <name type="scientific">Aquimarina muelleri</name>
    <dbReference type="NCBI Taxonomy" id="279356"/>
    <lineage>
        <taxon>Bacteria</taxon>
        <taxon>Pseudomonadati</taxon>
        <taxon>Bacteroidota</taxon>
        <taxon>Flavobacteriia</taxon>
        <taxon>Flavobacteriales</taxon>
        <taxon>Flavobacteriaceae</taxon>
        <taxon>Aquimarina</taxon>
    </lineage>
</organism>
<protein>
    <submittedName>
        <fullName evidence="2">Cobaltochelatase subunit CobN</fullName>
    </submittedName>
</protein>
<evidence type="ECO:0000313" key="2">
    <source>
        <dbReference type="EMBL" id="GGX05099.1"/>
    </source>
</evidence>
<dbReference type="EMBL" id="BMWS01000002">
    <property type="protein sequence ID" value="GGX05099.1"/>
    <property type="molecule type" value="Genomic_DNA"/>
</dbReference>
<dbReference type="InterPro" id="IPR011953">
    <property type="entry name" value="Cobalto_CobN"/>
</dbReference>
<comment type="caution">
    <text evidence="2">The sequence shown here is derived from an EMBL/GenBank/DDBJ whole genome shotgun (WGS) entry which is preliminary data.</text>
</comment>
<evidence type="ECO:0000313" key="3">
    <source>
        <dbReference type="Proteomes" id="UP000601108"/>
    </source>
</evidence>
<dbReference type="InterPro" id="IPR003672">
    <property type="entry name" value="CobN/Mg_chltase"/>
</dbReference>
<gene>
    <name evidence="2" type="primary">cobN</name>
    <name evidence="2" type="ORF">GCM10007384_03490</name>
</gene>
<dbReference type="CDD" id="cd10150">
    <property type="entry name" value="CobN_like"/>
    <property type="match status" value="1"/>
</dbReference>
<dbReference type="GO" id="GO:0009236">
    <property type="term" value="P:cobalamin biosynthetic process"/>
    <property type="evidence" value="ECO:0007669"/>
    <property type="project" value="InterPro"/>
</dbReference>
<dbReference type="RefSeq" id="WP_027410848.1">
    <property type="nucleotide sequence ID" value="NZ_BMWS01000002.1"/>
</dbReference>
<evidence type="ECO:0000259" key="1">
    <source>
        <dbReference type="Pfam" id="PF02514"/>
    </source>
</evidence>
<proteinExistence type="predicted"/>
<feature type="domain" description="CobN/magnesium chelatase" evidence="1">
    <location>
        <begin position="144"/>
        <end position="1231"/>
    </location>
</feature>
<keyword evidence="3" id="KW-1185">Reference proteome</keyword>
<name>A0A918JUK5_9FLAO</name>
<dbReference type="Proteomes" id="UP000601108">
    <property type="component" value="Unassembled WGS sequence"/>
</dbReference>
<sequence length="1248" mass="140788">MHLIATIPGGWNPNDDGIFYIEQQPGDIVFLSAGDTEIHTLNEAYKELYQTEGDTLPSLRMTNLVYLKQELTIDTYLEEVLSKAKVIVCSMLGGVSYYKYLVESLVELQEQTGNTVLFLPAHEPDFELMQLSSADLQIVHQCRQYLQEGGKENAIALLNYIQNTFFGTTFTMVPPTSIAEVFLYTQKTGMISQEAFEPTIDSSKPTVVLLAYRTHYLSDNMEPLHVIASALHSRGMNAFVVFASNLRDPELVEQVEMLMTYNGKRNIHTIMNTTGFTIKPMDGSAFIFEKLKVPVLQAIFSTSNKEVWQDGLFGLPPTDIAMNIALPEIDGRIIGRAVSFKKEITKDTLTDSSILKYEAYLPACEFMAELAQRWTVLQYKKNIDKKVAVILPNYPNKDSRLANGVGLDTPESCIVLLDALKAEGYDVGEQLPQNGTELMHWITQVTTNDITTTRTRPHALVFERSDFDSCFLALSNELQNKIKEQWGEPEEDPYYTGAGFIVSGFLLGNIFVSIQPSRGYNQDPQAIYHSPDLPPTYSYLAYYFWVQQSYNADAVIHLGKHGNLEWLPGKSVSLDPETCFPAAVFGALPHFYPFIINDPGEGTQAKRRNQAVIIDHLIPPMTRAETYGGLMKLEHLVDEYYEAASLDPKRARVLEKEIATVVKETKLNIDLGIATEDVDELLVKLDGYLCELKEAQIRDGLHIFGKAPVEEQLIDLLIALHRVPGYHQEGITQALAKDLEITQNILEIAYTEPMEVTIEGVFCKTAGQVTAQLENIVKRVLILYLQEGTLPELYPRTTIQLQQIKASTLVKVEQTTDEITCLLDGLNGYYVPSGPSGAPTRGRLDLLPTGRNFYSVDVRTIPTETAYRLGEKSAQLIIDRYLQENGEYPETIGISVWGTSTMRTGGDDIAQAFALMGVRPIWKNVNRRVTDFEVIPIIQLGRPRVDVTLRISGFFRDAFPDVINLFTAVVTRLANLEEPLEDNPIRKRFLEEQNQWQGQGLPQEEATQRALYRVFGSKPGAYGAGLQAVIDEKNWQTQEDLAKVYINWSGYAYGNSKKGVSAHESFQYRLQAMQIVMQNQDNREHDILDSDDYYQFHGGLANAVKTIKGSDAEIYFGDNSRPETPKVKTLKEELLKVYRSRVINPKWIAGVQRHGYKGAFEMAATLDYLFAYDATTNLIDDFMYEGITESYLLTPENKEFIKQNNPWALKDMSERLLEAIQRGMWANPSDKIKEQLEDLYMEGEGLVE</sequence>
<dbReference type="PANTHER" id="PTHR44119">
    <property type="entry name" value="MAGNESIUM-CHELATASE SUBUNIT CHLH, CHLOROPLASTIC"/>
    <property type="match status" value="1"/>
</dbReference>
<dbReference type="AlphaFoldDB" id="A0A918JUK5"/>
<reference evidence="2 3" key="1">
    <citation type="journal article" date="2014" name="Int. J. Syst. Evol. Microbiol.">
        <title>Complete genome sequence of Corynebacterium casei LMG S-19264T (=DSM 44701T), isolated from a smear-ripened cheese.</title>
        <authorList>
            <consortium name="US DOE Joint Genome Institute (JGI-PGF)"/>
            <person name="Walter F."/>
            <person name="Albersmeier A."/>
            <person name="Kalinowski J."/>
            <person name="Ruckert C."/>
        </authorList>
    </citation>
    <scope>NUCLEOTIDE SEQUENCE [LARGE SCALE GENOMIC DNA]</scope>
    <source>
        <strain evidence="2 3">KCTC 12285</strain>
    </source>
</reference>